<accession>A0AAD4YLD6</accession>
<dbReference type="InterPro" id="IPR002433">
    <property type="entry name" value="Orn_de-COase"/>
</dbReference>
<dbReference type="GO" id="GO:0033387">
    <property type="term" value="P:putrescine biosynthetic process from arginine, via ornithine"/>
    <property type="evidence" value="ECO:0007669"/>
    <property type="project" value="TreeGrafter"/>
</dbReference>
<dbReference type="Gene3D" id="2.40.37.10">
    <property type="entry name" value="Lyase, Ornithine Decarboxylase, Chain A, domain 1"/>
    <property type="match status" value="1"/>
</dbReference>
<gene>
    <name evidence="6" type="ORF">L3X38_041947</name>
</gene>
<dbReference type="GO" id="GO:0005737">
    <property type="term" value="C:cytoplasm"/>
    <property type="evidence" value="ECO:0007669"/>
    <property type="project" value="TreeGrafter"/>
</dbReference>
<comment type="cofactor">
    <cofactor evidence="1">
        <name>pyridoxal 5'-phosphate</name>
        <dbReference type="ChEBI" id="CHEBI:597326"/>
    </cofactor>
</comment>
<dbReference type="Proteomes" id="UP001054821">
    <property type="component" value="Chromosome 8"/>
</dbReference>
<comment type="similarity">
    <text evidence="2">Belongs to the Orn/Lys/Arg decarboxylase class-II family.</text>
</comment>
<dbReference type="Pfam" id="PF02784">
    <property type="entry name" value="Orn_Arg_deC_N"/>
    <property type="match status" value="1"/>
</dbReference>
<reference evidence="6 7" key="1">
    <citation type="journal article" date="2022" name="G3 (Bethesda)">
        <title>Whole-genome sequence and methylome profiling of the almond [Prunus dulcis (Mill.) D.A. Webb] cultivar 'Nonpareil'.</title>
        <authorList>
            <person name="D'Amico-Willman K.M."/>
            <person name="Ouma W.Z."/>
            <person name="Meulia T."/>
            <person name="Sideli G.M."/>
            <person name="Gradziel T.M."/>
            <person name="Fresnedo-Ramirez J."/>
        </authorList>
    </citation>
    <scope>NUCLEOTIDE SEQUENCE [LARGE SCALE GENOMIC DNA]</scope>
    <source>
        <strain evidence="6">Clone GOH B32 T37-40</strain>
    </source>
</reference>
<evidence type="ECO:0000313" key="7">
    <source>
        <dbReference type="Proteomes" id="UP001054821"/>
    </source>
</evidence>
<evidence type="ECO:0000256" key="1">
    <source>
        <dbReference type="ARBA" id="ARBA00001933"/>
    </source>
</evidence>
<dbReference type="GO" id="GO:0004586">
    <property type="term" value="F:ornithine decarboxylase activity"/>
    <property type="evidence" value="ECO:0007669"/>
    <property type="project" value="TreeGrafter"/>
</dbReference>
<evidence type="ECO:0000259" key="5">
    <source>
        <dbReference type="Pfam" id="PF02784"/>
    </source>
</evidence>
<evidence type="ECO:0000256" key="4">
    <source>
        <dbReference type="ARBA" id="ARBA00023239"/>
    </source>
</evidence>
<protein>
    <recommendedName>
        <fullName evidence="5">Orn/DAP/Arg decarboxylase 2 N-terminal domain-containing protein</fullName>
    </recommendedName>
</protein>
<dbReference type="SUPFAM" id="SSF51419">
    <property type="entry name" value="PLP-binding barrel"/>
    <property type="match status" value="1"/>
</dbReference>
<organism evidence="6 7">
    <name type="scientific">Prunus dulcis</name>
    <name type="common">Almond</name>
    <name type="synonym">Amygdalus dulcis</name>
    <dbReference type="NCBI Taxonomy" id="3755"/>
    <lineage>
        <taxon>Eukaryota</taxon>
        <taxon>Viridiplantae</taxon>
        <taxon>Streptophyta</taxon>
        <taxon>Embryophyta</taxon>
        <taxon>Tracheophyta</taxon>
        <taxon>Spermatophyta</taxon>
        <taxon>Magnoliopsida</taxon>
        <taxon>eudicotyledons</taxon>
        <taxon>Gunneridae</taxon>
        <taxon>Pentapetalae</taxon>
        <taxon>rosids</taxon>
        <taxon>fabids</taxon>
        <taxon>Rosales</taxon>
        <taxon>Rosaceae</taxon>
        <taxon>Amygdaloideae</taxon>
        <taxon>Amygdaleae</taxon>
        <taxon>Prunus</taxon>
    </lineage>
</organism>
<proteinExistence type="inferred from homology"/>
<dbReference type="InterPro" id="IPR022644">
    <property type="entry name" value="De-COase2_N"/>
</dbReference>
<evidence type="ECO:0000313" key="6">
    <source>
        <dbReference type="EMBL" id="KAI5312773.1"/>
    </source>
</evidence>
<dbReference type="InterPro" id="IPR029066">
    <property type="entry name" value="PLP-binding_barrel"/>
</dbReference>
<name>A0AAD4YLD6_PRUDU</name>
<dbReference type="PRINTS" id="PR01182">
    <property type="entry name" value="ORNDCRBXLASE"/>
</dbReference>
<evidence type="ECO:0000256" key="2">
    <source>
        <dbReference type="ARBA" id="ARBA00008872"/>
    </source>
</evidence>
<sequence length="137" mass="15192">MALILPSITSLTTFSSLHVKLLASQVKGDEHVPADIPRHQLTTHIRCIINKRDEHEPFYVMDLGVLVSLMEKWNHCLPNVQPFFVVKCNHEPAFVAALATLGASFDCASKAEIKAVFAHGVSPTRIVYANPCKGEYH</sequence>
<keyword evidence="3" id="KW-0663">Pyridoxal phosphate</keyword>
<dbReference type="PANTHER" id="PTHR11482:SF6">
    <property type="entry name" value="ORNITHINE DECARBOXYLASE 1-RELATED"/>
    <property type="match status" value="1"/>
</dbReference>
<dbReference type="PANTHER" id="PTHR11482">
    <property type="entry name" value="ARGININE/DIAMINOPIMELATE/ORNITHINE DECARBOXYLASE"/>
    <property type="match status" value="1"/>
</dbReference>
<dbReference type="AlphaFoldDB" id="A0AAD4YLD6"/>
<comment type="caution">
    <text evidence="6">The sequence shown here is derived from an EMBL/GenBank/DDBJ whole genome shotgun (WGS) entry which is preliminary data.</text>
</comment>
<feature type="domain" description="Orn/DAP/Arg decarboxylase 2 N-terminal" evidence="5">
    <location>
        <begin position="66"/>
        <end position="134"/>
    </location>
</feature>
<dbReference type="PRINTS" id="PR01179">
    <property type="entry name" value="ODADCRBXLASE"/>
</dbReference>
<dbReference type="InterPro" id="IPR000183">
    <property type="entry name" value="Orn/DAP/Arg_de-COase"/>
</dbReference>
<keyword evidence="7" id="KW-1185">Reference proteome</keyword>
<keyword evidence="4" id="KW-0456">Lyase</keyword>
<dbReference type="EMBL" id="JAJFAZ020000008">
    <property type="protein sequence ID" value="KAI5312773.1"/>
    <property type="molecule type" value="Genomic_DNA"/>
</dbReference>
<dbReference type="InterPro" id="IPR009006">
    <property type="entry name" value="Ala_racemase/Decarboxylase_C"/>
</dbReference>
<dbReference type="Gene3D" id="3.20.20.10">
    <property type="entry name" value="Alanine racemase"/>
    <property type="match status" value="1"/>
</dbReference>
<evidence type="ECO:0000256" key="3">
    <source>
        <dbReference type="ARBA" id="ARBA00022898"/>
    </source>
</evidence>